<name>A0A1B4WGU2_9BROM</name>
<reference evidence="2" key="1">
    <citation type="submission" date="2016-07" db="EMBL/GenBank/DDBJ databases">
        <title>Interaction between Cucumber mosaic virus 2b protein and plant catalase induces a specific necrosis in association with proteasome activity.</title>
        <authorList>
            <person name="Murota K."/>
            <person name="Shimura H."/>
            <person name="Takeshita M."/>
            <person name="Masuta C."/>
        </authorList>
    </citation>
    <scope>NUCLEOTIDE SEQUENCE</scope>
    <source>
        <strain evidence="2">CMV-N</strain>
    </source>
</reference>
<dbReference type="Pfam" id="PF03263">
    <property type="entry name" value="Cucumo_2B"/>
    <property type="match status" value="1"/>
</dbReference>
<feature type="compositionally biased region" description="Basic residues" evidence="1">
    <location>
        <begin position="23"/>
        <end position="37"/>
    </location>
</feature>
<protein>
    <submittedName>
        <fullName evidence="2">2b protein</fullName>
    </submittedName>
</protein>
<accession>A0A1B4WGU2</accession>
<dbReference type="Gene3D" id="1.20.5.3800">
    <property type="match status" value="1"/>
</dbReference>
<sequence>MELNVGAMTNVELQLARMVEAKKQRRRSHKQNRRERGHKSPSERARSNLRLFRFLPFYQVDGSELTGSCRHANVAESPEPEASPLNGIWAILKNNEMLTWPEKIKFAIGLLPAIRVYVNLPFRISLRFSVAGAELAVLL</sequence>
<organism evidence="2">
    <name type="scientific">Cucumber mosaic virus</name>
    <name type="common">cucumber mosaic cucumovirus</name>
    <dbReference type="NCBI Taxonomy" id="12305"/>
    <lineage>
        <taxon>Viruses</taxon>
        <taxon>Riboviria</taxon>
        <taxon>Orthornavirae</taxon>
        <taxon>Kitrinoviricota</taxon>
        <taxon>Alsuviricetes</taxon>
        <taxon>Martellivirales</taxon>
        <taxon>Bromoviridae</taxon>
        <taxon>Cucumovirus</taxon>
        <taxon>Cucumovirus CMV</taxon>
    </lineage>
</organism>
<feature type="region of interest" description="Disordered" evidence="1">
    <location>
        <begin position="20"/>
        <end position="46"/>
    </location>
</feature>
<evidence type="ECO:0000256" key="1">
    <source>
        <dbReference type="SAM" id="MobiDB-lite"/>
    </source>
</evidence>
<dbReference type="InterPro" id="IPR004946">
    <property type="entry name" value="Cucumo_2B"/>
</dbReference>
<proteinExistence type="predicted"/>
<gene>
    <name evidence="2" type="primary">2b</name>
</gene>
<dbReference type="EMBL" id="LC167300">
    <property type="protein sequence ID" value="BAV21765.1"/>
    <property type="molecule type" value="Genomic_RNA"/>
</dbReference>
<evidence type="ECO:0000313" key="2">
    <source>
        <dbReference type="EMBL" id="BAV21765.1"/>
    </source>
</evidence>